<dbReference type="AlphaFoldDB" id="A0A8I0U8F5"/>
<dbReference type="Proteomes" id="UP000650477">
    <property type="component" value="Unassembled WGS sequence"/>
</dbReference>
<gene>
    <name evidence="1" type="ORF">CYG68_08750</name>
</gene>
<proteinExistence type="predicted"/>
<dbReference type="InterPro" id="IPR010633">
    <property type="entry name" value="Phage_lambda_GpZ"/>
</dbReference>
<comment type="caution">
    <text evidence="1">The sequence shown here is derived from an EMBL/GenBank/DDBJ whole genome shotgun (WGS) entry which is preliminary data.</text>
</comment>
<evidence type="ECO:0000313" key="1">
    <source>
        <dbReference type="EMBL" id="MBE8612508.1"/>
    </source>
</evidence>
<dbReference type="EMBL" id="PKLF01000007">
    <property type="protein sequence ID" value="MBE8612508.1"/>
    <property type="molecule type" value="Genomic_DNA"/>
</dbReference>
<dbReference type="RefSeq" id="WP_119312556.1">
    <property type="nucleotide sequence ID" value="NZ_CP032295.1"/>
</dbReference>
<protein>
    <submittedName>
        <fullName evidence="1">Phage tail protein</fullName>
    </submittedName>
</protein>
<dbReference type="Pfam" id="PF06763">
    <property type="entry name" value="Minor_tail_Z"/>
    <property type="match status" value="1"/>
</dbReference>
<evidence type="ECO:0000313" key="2">
    <source>
        <dbReference type="Proteomes" id="UP000650477"/>
    </source>
</evidence>
<dbReference type="PIRSF" id="PIRSF004395">
    <property type="entry name" value="Tail_Z"/>
    <property type="match status" value="1"/>
</dbReference>
<name>A0A8I0U8F5_MORMO</name>
<reference evidence="1" key="1">
    <citation type="submission" date="2017-12" db="EMBL/GenBank/DDBJ databases">
        <title>Genome sequencing and analysis.</title>
        <authorList>
            <person name="Huang Y.-T."/>
        </authorList>
    </citation>
    <scope>NUCLEOTIDE SEQUENCE</scope>
    <source>
        <strain evidence="1">VGH116</strain>
    </source>
</reference>
<sequence>MDGIQQAINNLNTISGTAVPVATAQAVNRVAVRAIGRSVKRVSGETQLQQKLIRQRVRLRRASSKQTVPRARLFVNRGNLPAIALGAAKVQLSRKRRDKNGRGSVLKIGRFKFEDAFIQQLANGRWHVMQRTSNSRYPIDVVKIPLVTPLTQAFTDETESLLKSDMPKELGQALKNQLRLYIKARLP</sequence>
<accession>A0A8I0U8F5</accession>
<organism evidence="1 2">
    <name type="scientific">Morganella morganii</name>
    <name type="common">Proteus morganii</name>
    <dbReference type="NCBI Taxonomy" id="582"/>
    <lineage>
        <taxon>Bacteria</taxon>
        <taxon>Pseudomonadati</taxon>
        <taxon>Pseudomonadota</taxon>
        <taxon>Gammaproteobacteria</taxon>
        <taxon>Enterobacterales</taxon>
        <taxon>Morganellaceae</taxon>
        <taxon>Morganella</taxon>
    </lineage>
</organism>